<dbReference type="SUPFAM" id="SSF51430">
    <property type="entry name" value="NAD(P)-linked oxidoreductase"/>
    <property type="match status" value="1"/>
</dbReference>
<proteinExistence type="predicted"/>
<dbReference type="AlphaFoldDB" id="A0A7S3V157"/>
<dbReference type="InterPro" id="IPR023210">
    <property type="entry name" value="NADP_OxRdtase_dom"/>
</dbReference>
<protein>
    <recommendedName>
        <fullName evidence="1">NADP-dependent oxidoreductase domain-containing protein</fullName>
    </recommendedName>
</protein>
<dbReference type="Gene3D" id="3.20.20.100">
    <property type="entry name" value="NADP-dependent oxidoreductase domain"/>
    <property type="match status" value="1"/>
</dbReference>
<dbReference type="PANTHER" id="PTHR43364">
    <property type="entry name" value="NADH-SPECIFIC METHYLGLYOXAL REDUCTASE-RELATED"/>
    <property type="match status" value="1"/>
</dbReference>
<dbReference type="CDD" id="cd19094">
    <property type="entry name" value="AKR_Tas-like"/>
    <property type="match status" value="1"/>
</dbReference>
<dbReference type="InterPro" id="IPR050523">
    <property type="entry name" value="AKR_Detox_Biosynth"/>
</dbReference>
<gene>
    <name evidence="2" type="ORF">ASTO00021_LOCUS15268</name>
</gene>
<evidence type="ECO:0000313" key="2">
    <source>
        <dbReference type="EMBL" id="CAE0445249.1"/>
    </source>
</evidence>
<dbReference type="Pfam" id="PF00248">
    <property type="entry name" value="Aldo_ket_red"/>
    <property type="match status" value="1"/>
</dbReference>
<name>A0A7S3V157_9STRA</name>
<dbReference type="EMBL" id="HBIN01020009">
    <property type="protein sequence ID" value="CAE0445249.1"/>
    <property type="molecule type" value="Transcribed_RNA"/>
</dbReference>
<dbReference type="PANTHER" id="PTHR43364:SF17">
    <property type="entry name" value="ALDO KETO REDUCTASE"/>
    <property type="match status" value="1"/>
</dbReference>
<dbReference type="InterPro" id="IPR036812">
    <property type="entry name" value="NAD(P)_OxRdtase_dom_sf"/>
</dbReference>
<feature type="domain" description="NADP-dependent oxidoreductase" evidence="1">
    <location>
        <begin position="25"/>
        <end position="366"/>
    </location>
</feature>
<evidence type="ECO:0000259" key="1">
    <source>
        <dbReference type="Pfam" id="PF00248"/>
    </source>
</evidence>
<reference evidence="2" key="1">
    <citation type="submission" date="2021-01" db="EMBL/GenBank/DDBJ databases">
        <authorList>
            <person name="Corre E."/>
            <person name="Pelletier E."/>
            <person name="Niang G."/>
            <person name="Scheremetjew M."/>
            <person name="Finn R."/>
            <person name="Kale V."/>
            <person name="Holt S."/>
            <person name="Cochrane G."/>
            <person name="Meng A."/>
            <person name="Brown T."/>
            <person name="Cohen L."/>
        </authorList>
    </citation>
    <scope>NUCLEOTIDE SEQUENCE</scope>
    <source>
        <strain evidence="2">GSBS06</strain>
    </source>
</reference>
<sequence>MKTVERSDELKKVKFGNTNMMVTEVCAGTMTWGSFNGEEKEAHDQLDALWKIGVNFYDTAELYPVAFNYGKTTEEWIGNWLENKMKDNALKREEIYIATKCNPAGIGGVGEQKKHGYEPKTLMASCKASLERLKCDYIDLYQLHWPCRDLPVFGPASYQNIRDGRNSAVNKGEPETFDQQVLSVKALFDAGLIKHWGLSNENAYGITMFCLACDRLGVPRPVSNQNDFSLNNRTYESDTLEACYRFGLVGLPYGPLSGGTLTGKYDFPEYAHEEDRALSICRHNKDKNFQPRYMNPMAREATKKYVALAKKYGITPTELALAWANSCWYNASVIIGTTTVRQVEECVGAFKITLPEELLKQIDEIHEEYRNPASIYVDADLCLQAPWLKK</sequence>
<organism evidence="2">
    <name type="scientific">Aplanochytrium stocchinoi</name>
    <dbReference type="NCBI Taxonomy" id="215587"/>
    <lineage>
        <taxon>Eukaryota</taxon>
        <taxon>Sar</taxon>
        <taxon>Stramenopiles</taxon>
        <taxon>Bigyra</taxon>
        <taxon>Labyrinthulomycetes</taxon>
        <taxon>Thraustochytrida</taxon>
        <taxon>Thraustochytriidae</taxon>
        <taxon>Aplanochytrium</taxon>
    </lineage>
</organism>
<accession>A0A7S3V157</accession>